<dbReference type="Proteomes" id="UP000326244">
    <property type="component" value="Unassembled WGS sequence"/>
</dbReference>
<feature type="transmembrane region" description="Helical" evidence="1">
    <location>
        <begin position="93"/>
        <end position="112"/>
    </location>
</feature>
<dbReference type="AlphaFoldDB" id="A0A5J5LF20"/>
<feature type="transmembrane region" description="Helical" evidence="1">
    <location>
        <begin position="67"/>
        <end position="87"/>
    </location>
</feature>
<keyword evidence="1" id="KW-0812">Transmembrane</keyword>
<gene>
    <name evidence="2" type="ORF">EGO51_19070</name>
</gene>
<accession>A0A5J5LF20</accession>
<feature type="transmembrane region" description="Helical" evidence="1">
    <location>
        <begin position="15"/>
        <end position="35"/>
    </location>
</feature>
<sequence>MAVSHSVEKVWGNPFGRLLTLLVGVGLGFGAVSLYPPIFPMIEWAISVWFVLWGVSRFYVYGIADPLTSAGGSLLMLGGFTLALHQLIPMGELAGAIANFIPALGIFVELFAEHYREQD</sequence>
<dbReference type="EMBL" id="RQWK01000004">
    <property type="protein sequence ID" value="KAA9404640.1"/>
    <property type="molecule type" value="Genomic_DNA"/>
</dbReference>
<feature type="transmembrane region" description="Helical" evidence="1">
    <location>
        <begin position="41"/>
        <end position="60"/>
    </location>
</feature>
<name>A0A5J5LF20_HALHI</name>
<evidence type="ECO:0000313" key="3">
    <source>
        <dbReference type="Proteomes" id="UP000326244"/>
    </source>
</evidence>
<comment type="caution">
    <text evidence="2">The sequence shown here is derived from an EMBL/GenBank/DDBJ whole genome shotgun (WGS) entry which is preliminary data.</text>
</comment>
<reference evidence="2 3" key="1">
    <citation type="submission" date="2018-11" db="EMBL/GenBank/DDBJ databases">
        <title>Genomic analysis of Haloarcula hispanica CBA1121.</title>
        <authorList>
            <person name="Kim Y.B."/>
            <person name="Roh S.W."/>
        </authorList>
    </citation>
    <scope>NUCLEOTIDE SEQUENCE [LARGE SCALE GENOMIC DNA]</scope>
    <source>
        <strain evidence="2 3">CBA1121</strain>
    </source>
</reference>
<evidence type="ECO:0000313" key="2">
    <source>
        <dbReference type="EMBL" id="KAA9404640.1"/>
    </source>
</evidence>
<keyword evidence="1" id="KW-1133">Transmembrane helix</keyword>
<protein>
    <submittedName>
        <fullName evidence="2">Uncharacterized protein</fullName>
    </submittedName>
</protein>
<evidence type="ECO:0000256" key="1">
    <source>
        <dbReference type="SAM" id="Phobius"/>
    </source>
</evidence>
<proteinExistence type="predicted"/>
<organism evidence="2 3">
    <name type="scientific">Haloarcula hispanica</name>
    <dbReference type="NCBI Taxonomy" id="51589"/>
    <lineage>
        <taxon>Archaea</taxon>
        <taxon>Methanobacteriati</taxon>
        <taxon>Methanobacteriota</taxon>
        <taxon>Stenosarchaea group</taxon>
        <taxon>Halobacteria</taxon>
        <taxon>Halobacteriales</taxon>
        <taxon>Haloarculaceae</taxon>
        <taxon>Haloarcula</taxon>
    </lineage>
</organism>
<keyword evidence="1" id="KW-0472">Membrane</keyword>